<evidence type="ECO:0000313" key="3">
    <source>
        <dbReference type="Proteomes" id="UP001301769"/>
    </source>
</evidence>
<organism evidence="2 3">
    <name type="scientific">Rhypophila decipiens</name>
    <dbReference type="NCBI Taxonomy" id="261697"/>
    <lineage>
        <taxon>Eukaryota</taxon>
        <taxon>Fungi</taxon>
        <taxon>Dikarya</taxon>
        <taxon>Ascomycota</taxon>
        <taxon>Pezizomycotina</taxon>
        <taxon>Sordariomycetes</taxon>
        <taxon>Sordariomycetidae</taxon>
        <taxon>Sordariales</taxon>
        <taxon>Naviculisporaceae</taxon>
        <taxon>Rhypophila</taxon>
    </lineage>
</organism>
<sequence length="352" mass="38986">MPALISSRSGETLHKNKSTMSADDKHNDMILRESAYIADQLLKKLAPAQPVFHHTELMPIRQNRAEAPTAQIISPKSSPQIQKPPPPQLASMRSKMHFNNNLPIPQLKDAKYLRRKTARTQDDIGPRPGEPVSNLPRSFSHRAQTFPTQNQLGDDTLDIRSQTTSDEQIKDEFVNFQSAPCQPKSKGFRPSREHIPTPGPFPYFPSQRLAPPIPSKITATARAAGVYSGYQTHLGNQMSAKQRRNGQEESSTAQSHVEKKPASVTGKRRPGQGVTIGAVGHITVPVIGPPPAGRRWRYKTRVKGRAATGLDAGLLDYDMQRRDSEPLWEEVQVRGGHRDGHGQGGVMRAYTT</sequence>
<keyword evidence="3" id="KW-1185">Reference proteome</keyword>
<dbReference type="Proteomes" id="UP001301769">
    <property type="component" value="Unassembled WGS sequence"/>
</dbReference>
<feature type="compositionally biased region" description="Polar residues" evidence="1">
    <location>
        <begin position="1"/>
        <end position="10"/>
    </location>
</feature>
<reference evidence="2" key="1">
    <citation type="journal article" date="2023" name="Mol. Phylogenet. Evol.">
        <title>Genome-scale phylogeny and comparative genomics of the fungal order Sordariales.</title>
        <authorList>
            <person name="Hensen N."/>
            <person name="Bonometti L."/>
            <person name="Westerberg I."/>
            <person name="Brannstrom I.O."/>
            <person name="Guillou S."/>
            <person name="Cros-Aarteil S."/>
            <person name="Calhoun S."/>
            <person name="Haridas S."/>
            <person name="Kuo A."/>
            <person name="Mondo S."/>
            <person name="Pangilinan J."/>
            <person name="Riley R."/>
            <person name="LaButti K."/>
            <person name="Andreopoulos B."/>
            <person name="Lipzen A."/>
            <person name="Chen C."/>
            <person name="Yan M."/>
            <person name="Daum C."/>
            <person name="Ng V."/>
            <person name="Clum A."/>
            <person name="Steindorff A."/>
            <person name="Ohm R.A."/>
            <person name="Martin F."/>
            <person name="Silar P."/>
            <person name="Natvig D.O."/>
            <person name="Lalanne C."/>
            <person name="Gautier V."/>
            <person name="Ament-Velasquez S.L."/>
            <person name="Kruys A."/>
            <person name="Hutchinson M.I."/>
            <person name="Powell A.J."/>
            <person name="Barry K."/>
            <person name="Miller A.N."/>
            <person name="Grigoriev I.V."/>
            <person name="Debuchy R."/>
            <person name="Gladieux P."/>
            <person name="Hiltunen Thoren M."/>
            <person name="Johannesson H."/>
        </authorList>
    </citation>
    <scope>NUCLEOTIDE SEQUENCE</scope>
    <source>
        <strain evidence="2">PSN293</strain>
    </source>
</reference>
<reference evidence="2" key="2">
    <citation type="submission" date="2023-05" db="EMBL/GenBank/DDBJ databases">
        <authorList>
            <consortium name="Lawrence Berkeley National Laboratory"/>
            <person name="Steindorff A."/>
            <person name="Hensen N."/>
            <person name="Bonometti L."/>
            <person name="Westerberg I."/>
            <person name="Brannstrom I.O."/>
            <person name="Guillou S."/>
            <person name="Cros-Aarteil S."/>
            <person name="Calhoun S."/>
            <person name="Haridas S."/>
            <person name="Kuo A."/>
            <person name="Mondo S."/>
            <person name="Pangilinan J."/>
            <person name="Riley R."/>
            <person name="Labutti K."/>
            <person name="Andreopoulos B."/>
            <person name="Lipzen A."/>
            <person name="Chen C."/>
            <person name="Yanf M."/>
            <person name="Daum C."/>
            <person name="Ng V."/>
            <person name="Clum A."/>
            <person name="Ohm R."/>
            <person name="Martin F."/>
            <person name="Silar P."/>
            <person name="Natvig D."/>
            <person name="Lalanne C."/>
            <person name="Gautier V."/>
            <person name="Ament-Velasquez S.L."/>
            <person name="Kruys A."/>
            <person name="Hutchinson M.I."/>
            <person name="Powell A.J."/>
            <person name="Barry K."/>
            <person name="Miller A.N."/>
            <person name="Grigoriev I.V."/>
            <person name="Debuchy R."/>
            <person name="Gladieux P."/>
            <person name="Thoren M.H."/>
            <person name="Johannesson H."/>
        </authorList>
    </citation>
    <scope>NUCLEOTIDE SEQUENCE</scope>
    <source>
        <strain evidence="2">PSN293</strain>
    </source>
</reference>
<evidence type="ECO:0000256" key="1">
    <source>
        <dbReference type="SAM" id="MobiDB-lite"/>
    </source>
</evidence>
<gene>
    <name evidence="2" type="ORF">QBC37DRAFT_392918</name>
</gene>
<dbReference type="EMBL" id="MU858309">
    <property type="protein sequence ID" value="KAK4207245.1"/>
    <property type="molecule type" value="Genomic_DNA"/>
</dbReference>
<dbReference type="AlphaFoldDB" id="A0AAN6XX89"/>
<protein>
    <submittedName>
        <fullName evidence="2">Uncharacterized protein</fullName>
    </submittedName>
</protein>
<feature type="region of interest" description="Disordered" evidence="1">
    <location>
        <begin position="115"/>
        <end position="138"/>
    </location>
</feature>
<comment type="caution">
    <text evidence="2">The sequence shown here is derived from an EMBL/GenBank/DDBJ whole genome shotgun (WGS) entry which is preliminary data.</text>
</comment>
<accession>A0AAN6XX89</accession>
<name>A0AAN6XX89_9PEZI</name>
<feature type="region of interest" description="Disordered" evidence="1">
    <location>
        <begin position="237"/>
        <end position="274"/>
    </location>
</feature>
<evidence type="ECO:0000313" key="2">
    <source>
        <dbReference type="EMBL" id="KAK4207245.1"/>
    </source>
</evidence>
<feature type="region of interest" description="Disordered" evidence="1">
    <location>
        <begin position="1"/>
        <end position="25"/>
    </location>
</feature>
<proteinExistence type="predicted"/>